<name>A0A0L0HB70_SPIPD</name>
<proteinExistence type="predicted"/>
<reference evidence="2 3" key="1">
    <citation type="submission" date="2009-08" db="EMBL/GenBank/DDBJ databases">
        <title>The Genome Sequence of Spizellomyces punctatus strain DAOM BR117.</title>
        <authorList>
            <consortium name="The Broad Institute Genome Sequencing Platform"/>
            <person name="Russ C."/>
            <person name="Cuomo C."/>
            <person name="Shea T."/>
            <person name="Young S.K."/>
            <person name="Zeng Q."/>
            <person name="Koehrsen M."/>
            <person name="Haas B."/>
            <person name="Borodovsky M."/>
            <person name="Guigo R."/>
            <person name="Alvarado L."/>
            <person name="Berlin A."/>
            <person name="Bochicchio J."/>
            <person name="Borenstein D."/>
            <person name="Chapman S."/>
            <person name="Chen Z."/>
            <person name="Engels R."/>
            <person name="Freedman E."/>
            <person name="Gellesch M."/>
            <person name="Goldberg J."/>
            <person name="Griggs A."/>
            <person name="Gujja S."/>
            <person name="Heiman D."/>
            <person name="Hepburn T."/>
            <person name="Howarth C."/>
            <person name="Jen D."/>
            <person name="Larson L."/>
            <person name="Lewis B."/>
            <person name="Mehta T."/>
            <person name="Park D."/>
            <person name="Pearson M."/>
            <person name="Roberts A."/>
            <person name="Saif S."/>
            <person name="Shenoy N."/>
            <person name="Sisk P."/>
            <person name="Stolte C."/>
            <person name="Sykes S."/>
            <person name="Thomson T."/>
            <person name="Walk T."/>
            <person name="White J."/>
            <person name="Yandava C."/>
            <person name="Burger G."/>
            <person name="Gray M.W."/>
            <person name="Holland P.W.H."/>
            <person name="King N."/>
            <person name="Lang F.B.F."/>
            <person name="Roger A.J."/>
            <person name="Ruiz-Trillo I."/>
            <person name="Lander E."/>
            <person name="Nusbaum C."/>
        </authorList>
    </citation>
    <scope>NUCLEOTIDE SEQUENCE [LARGE SCALE GENOMIC DNA]</scope>
    <source>
        <strain evidence="2 3">DAOM BR117</strain>
    </source>
</reference>
<dbReference type="PANTHER" id="PTHR13748:SF62">
    <property type="entry name" value="COBW DOMAIN-CONTAINING PROTEIN"/>
    <property type="match status" value="1"/>
</dbReference>
<dbReference type="EMBL" id="KQ257461">
    <property type="protein sequence ID" value="KNC98176.1"/>
    <property type="molecule type" value="Genomic_DNA"/>
</dbReference>
<dbReference type="InterPro" id="IPR003495">
    <property type="entry name" value="CobW/HypB/UreG_nucleotide-bd"/>
</dbReference>
<dbReference type="GO" id="GO:0005737">
    <property type="term" value="C:cytoplasm"/>
    <property type="evidence" value="ECO:0007669"/>
    <property type="project" value="TreeGrafter"/>
</dbReference>
<evidence type="ECO:0000259" key="1">
    <source>
        <dbReference type="Pfam" id="PF02492"/>
    </source>
</evidence>
<gene>
    <name evidence="2" type="ORF">SPPG_06580</name>
</gene>
<sequence>MDIVDDDNKAQTTPRIPITVFTGFLGAGKTTLILSLIQRLPKGYNVVLLKNEFGDVKVDSELARESNVKVTEMLNGCMCCVLVGQMKNALEEIRDTMSPSRIIIETSGSAFPAPIAWQIRSLPSFSLDAIITVIDCLNFKGYEDTSYTAKLQAQYTDLLLLNKYELASERQLEDVLDRVNDLNTDTPKVPALNGSVNPDLVFGIDTSLFGLDTKEADTKTWAGLVDPHHMDNEVDVVCLESSTFDYTLNRVELDKLLGSIPSDVIYRIKGLILLSDPDGLFILNWAFGRYELTPVTREIVGVRVKVTVMGVDMQRWVETLRVGLGIGV</sequence>
<accession>A0A0L0HB70</accession>
<evidence type="ECO:0000313" key="3">
    <source>
        <dbReference type="Proteomes" id="UP000053201"/>
    </source>
</evidence>
<dbReference type="PANTHER" id="PTHR13748">
    <property type="entry name" value="COBW-RELATED"/>
    <property type="match status" value="1"/>
</dbReference>
<dbReference type="CDD" id="cd03112">
    <property type="entry name" value="CobW-like"/>
    <property type="match status" value="1"/>
</dbReference>
<keyword evidence="3" id="KW-1185">Reference proteome</keyword>
<dbReference type="STRING" id="645134.A0A0L0HB70"/>
<dbReference type="InParanoid" id="A0A0L0HB70"/>
<dbReference type="Proteomes" id="UP000053201">
    <property type="component" value="Unassembled WGS sequence"/>
</dbReference>
<dbReference type="OMA" id="YETKYCN"/>
<dbReference type="AlphaFoldDB" id="A0A0L0HB70"/>
<organism evidence="2 3">
    <name type="scientific">Spizellomyces punctatus (strain DAOM BR117)</name>
    <dbReference type="NCBI Taxonomy" id="645134"/>
    <lineage>
        <taxon>Eukaryota</taxon>
        <taxon>Fungi</taxon>
        <taxon>Fungi incertae sedis</taxon>
        <taxon>Chytridiomycota</taxon>
        <taxon>Chytridiomycota incertae sedis</taxon>
        <taxon>Chytridiomycetes</taxon>
        <taxon>Spizellomycetales</taxon>
        <taxon>Spizellomycetaceae</taxon>
        <taxon>Spizellomyces</taxon>
    </lineage>
</organism>
<evidence type="ECO:0000313" key="2">
    <source>
        <dbReference type="EMBL" id="KNC98176.1"/>
    </source>
</evidence>
<dbReference type="RefSeq" id="XP_016606216.1">
    <property type="nucleotide sequence ID" value="XM_016754780.1"/>
</dbReference>
<dbReference type="InterPro" id="IPR027417">
    <property type="entry name" value="P-loop_NTPase"/>
</dbReference>
<dbReference type="InterPro" id="IPR051316">
    <property type="entry name" value="Zinc-reg_GTPase_activator"/>
</dbReference>
<dbReference type="OrthoDB" id="272672at2759"/>
<protein>
    <recommendedName>
        <fullName evidence="1">CobW/HypB/UreG nucleotide-binding domain-containing protein</fullName>
    </recommendedName>
</protein>
<dbReference type="Pfam" id="PF02492">
    <property type="entry name" value="cobW"/>
    <property type="match status" value="1"/>
</dbReference>
<dbReference type="SUPFAM" id="SSF52540">
    <property type="entry name" value="P-loop containing nucleoside triphosphate hydrolases"/>
    <property type="match status" value="1"/>
</dbReference>
<feature type="domain" description="CobW/HypB/UreG nucleotide-binding" evidence="1">
    <location>
        <begin position="17"/>
        <end position="187"/>
    </location>
</feature>
<dbReference type="GeneID" id="27689872"/>
<dbReference type="Gene3D" id="3.40.50.300">
    <property type="entry name" value="P-loop containing nucleotide triphosphate hydrolases"/>
    <property type="match status" value="1"/>
</dbReference>
<dbReference type="eggNOG" id="KOG2743">
    <property type="taxonomic scope" value="Eukaryota"/>
</dbReference>
<dbReference type="VEuPathDB" id="FungiDB:SPPG_06580"/>